<dbReference type="InterPro" id="IPR010432">
    <property type="entry name" value="RDD"/>
</dbReference>
<evidence type="ECO:0000256" key="6">
    <source>
        <dbReference type="SAM" id="Phobius"/>
    </source>
</evidence>
<evidence type="ECO:0000256" key="2">
    <source>
        <dbReference type="ARBA" id="ARBA00022475"/>
    </source>
</evidence>
<evidence type="ECO:0000313" key="8">
    <source>
        <dbReference type="EMBL" id="SEG86342.1"/>
    </source>
</evidence>
<evidence type="ECO:0000259" key="7">
    <source>
        <dbReference type="Pfam" id="PF06271"/>
    </source>
</evidence>
<name>A0A1H6DM43_9GAMM</name>
<evidence type="ECO:0000313" key="9">
    <source>
        <dbReference type="Proteomes" id="UP000236745"/>
    </source>
</evidence>
<dbReference type="Proteomes" id="UP000236745">
    <property type="component" value="Unassembled WGS sequence"/>
</dbReference>
<dbReference type="PANTHER" id="PTHR36115">
    <property type="entry name" value="PROLINE-RICH ANTIGEN HOMOLOG-RELATED"/>
    <property type="match status" value="1"/>
</dbReference>
<dbReference type="AlphaFoldDB" id="A0A1H6DM43"/>
<dbReference type="EMBL" id="FNVQ01000007">
    <property type="protein sequence ID" value="SEG86342.1"/>
    <property type="molecule type" value="Genomic_DNA"/>
</dbReference>
<feature type="transmembrane region" description="Helical" evidence="6">
    <location>
        <begin position="21"/>
        <end position="45"/>
    </location>
</feature>
<gene>
    <name evidence="8" type="ORF">SAMN05444390_107174</name>
</gene>
<keyword evidence="2" id="KW-1003">Cell membrane</keyword>
<feature type="domain" description="RDD" evidence="7">
    <location>
        <begin position="15"/>
        <end position="139"/>
    </location>
</feature>
<dbReference type="Pfam" id="PF06271">
    <property type="entry name" value="RDD"/>
    <property type="match status" value="1"/>
</dbReference>
<keyword evidence="9" id="KW-1185">Reference proteome</keyword>
<proteinExistence type="predicted"/>
<dbReference type="PANTHER" id="PTHR36115:SF10">
    <property type="entry name" value="RDD DOMAIN-CONTAINING PROTEIN"/>
    <property type="match status" value="1"/>
</dbReference>
<feature type="transmembrane region" description="Helical" evidence="6">
    <location>
        <begin position="57"/>
        <end position="75"/>
    </location>
</feature>
<organism evidence="8 9">
    <name type="scientific">Marinobacterium lutimaris</name>
    <dbReference type="NCBI Taxonomy" id="568106"/>
    <lineage>
        <taxon>Bacteria</taxon>
        <taxon>Pseudomonadati</taxon>
        <taxon>Pseudomonadota</taxon>
        <taxon>Gammaproteobacteria</taxon>
        <taxon>Oceanospirillales</taxon>
        <taxon>Oceanospirillaceae</taxon>
        <taxon>Marinobacterium</taxon>
    </lineage>
</organism>
<dbReference type="InterPro" id="IPR051791">
    <property type="entry name" value="Pra-immunoreactive"/>
</dbReference>
<evidence type="ECO:0000256" key="1">
    <source>
        <dbReference type="ARBA" id="ARBA00004651"/>
    </source>
</evidence>
<keyword evidence="5 6" id="KW-0472">Membrane</keyword>
<keyword evidence="3 6" id="KW-0812">Transmembrane</keyword>
<evidence type="ECO:0000256" key="4">
    <source>
        <dbReference type="ARBA" id="ARBA00022989"/>
    </source>
</evidence>
<dbReference type="OrthoDB" id="9793824at2"/>
<reference evidence="8 9" key="1">
    <citation type="submission" date="2016-10" db="EMBL/GenBank/DDBJ databases">
        <authorList>
            <person name="de Groot N.N."/>
        </authorList>
    </citation>
    <scope>NUCLEOTIDE SEQUENCE [LARGE SCALE GENOMIC DNA]</scope>
    <source>
        <strain evidence="8 9">DSM 22012</strain>
    </source>
</reference>
<accession>A0A1H6DM43</accession>
<evidence type="ECO:0000256" key="3">
    <source>
        <dbReference type="ARBA" id="ARBA00022692"/>
    </source>
</evidence>
<feature type="transmembrane region" description="Helical" evidence="6">
    <location>
        <begin position="104"/>
        <end position="127"/>
    </location>
</feature>
<keyword evidence="4 6" id="KW-1133">Transmembrane helix</keyword>
<dbReference type="GO" id="GO:0005886">
    <property type="term" value="C:plasma membrane"/>
    <property type="evidence" value="ECO:0007669"/>
    <property type="project" value="UniProtKB-SubCell"/>
</dbReference>
<sequence length="157" mass="17928">MQRPFREEISDIRPASFGKRLMSMVYDGLILISIWLGVAIVGTMINQGGVISPLGRAAMQSAAFCCSFLFFGYFWTKNGQTLGMQAWRLRVQTFDGQRISWTQALIRFLCSIVSWIPAGLGFLWMLVGDERLTWHDRWSETSVVSLPKREKKKKSGR</sequence>
<evidence type="ECO:0000256" key="5">
    <source>
        <dbReference type="ARBA" id="ARBA00023136"/>
    </source>
</evidence>
<protein>
    <submittedName>
        <fullName evidence="8">Uncharacterized membrane protein YckC, RDD family</fullName>
    </submittedName>
</protein>
<comment type="subcellular location">
    <subcellularLocation>
        <location evidence="1">Cell membrane</location>
        <topology evidence="1">Multi-pass membrane protein</topology>
    </subcellularLocation>
</comment>
<dbReference type="RefSeq" id="WP_104005631.1">
    <property type="nucleotide sequence ID" value="NZ_FNVQ01000007.1"/>
</dbReference>